<evidence type="ECO:0000313" key="13">
    <source>
        <dbReference type="EMBL" id="CAD7648712.1"/>
    </source>
</evidence>
<feature type="non-terminal residue" evidence="13">
    <location>
        <position position="1"/>
    </location>
</feature>
<accession>A0A7R9QLH9</accession>
<dbReference type="Pfam" id="PF23351">
    <property type="entry name" value="BBS2_CtH"/>
    <property type="match status" value="1"/>
</dbReference>
<evidence type="ECO:0000256" key="6">
    <source>
        <dbReference type="ARBA" id="ARBA00023273"/>
    </source>
</evidence>
<dbReference type="InterPro" id="IPR029429">
    <property type="entry name" value="BBS2_Mid"/>
</dbReference>
<feature type="domain" description="BBS2 C-terminal helix bundle" evidence="11">
    <location>
        <begin position="519"/>
        <end position="544"/>
    </location>
</feature>
<name>A0A7R9QLH9_9ACAR</name>
<evidence type="ECO:0000256" key="7">
    <source>
        <dbReference type="SAM" id="Coils"/>
    </source>
</evidence>
<keyword evidence="5" id="KW-0206">Cytoskeleton</keyword>
<keyword evidence="14" id="KW-1185">Reference proteome</keyword>
<dbReference type="Pfam" id="PF14783">
    <property type="entry name" value="BBS2_Mid"/>
    <property type="match status" value="1"/>
</dbReference>
<dbReference type="Pfam" id="PF23350">
    <property type="entry name" value="BBS2_pf"/>
    <property type="match status" value="1"/>
</dbReference>
<comment type="subcellular location">
    <subcellularLocation>
        <location evidence="1">Cell projection</location>
        <location evidence="1">Cilium</location>
    </subcellularLocation>
    <subcellularLocation>
        <location evidence="2">Cytoplasm</location>
        <location evidence="2">Cytoskeleton</location>
    </subcellularLocation>
</comment>
<dbReference type="GO" id="GO:0036064">
    <property type="term" value="C:ciliary basal body"/>
    <property type="evidence" value="ECO:0007669"/>
    <property type="project" value="TreeGrafter"/>
</dbReference>
<sequence>PTKQLLVGSDDHDIRVFKEDAITYELSETDTITCLCAISPHTFAYSLSNGTVGVYHKKERLWRIKSKNQAISLLSFDVNNDGAPELVTGWSNGKLDARNVENGEVLFRDNLAHSVAAVLSADYNLDGIPELIVCTIEGEIRGYVPASAQERQSVIDANFEQDTIRELMKRKQNLSLELRNYEENIRIQRIADPLVAKGRPTMENDQFGAIPANTQLRSALVINPNDKLPSVELTLETTNDTIIRTVVIFAEGIFKGESQVIHPIDSQIQPEISVTLRPPKDIPIDLHIKALVGYKSSFHYHVFELTRHLPRFAMYAISKGVTKPQSFVTFILPEKLTKVVMWLNATFLLVEEFDFAETLVVSFISLRDGAPLILEMDGKSGEFTIRTDTIELAGDLIQSLIFEYLGIEDLSSTASFPSEVERLKKFINSVEELQAVRQRLAAEIADNSIAIRELVVRAEDARLIGEIKLMKELYNDLNALNNDLITEYKIRCQNHSDLVESLKQVNVIIQRAGNLRVGKPKSQLITSCRNAIQQNNLNLLSRIISDGEF</sequence>
<keyword evidence="6" id="KW-0966">Cell projection</keyword>
<dbReference type="EMBL" id="OC918127">
    <property type="protein sequence ID" value="CAD7648712.1"/>
    <property type="molecule type" value="Genomic_DNA"/>
</dbReference>
<feature type="coiled-coil region" evidence="7">
    <location>
        <begin position="157"/>
        <end position="191"/>
    </location>
</feature>
<dbReference type="GO" id="GO:0016020">
    <property type="term" value="C:membrane"/>
    <property type="evidence" value="ECO:0007669"/>
    <property type="project" value="TreeGrafter"/>
</dbReference>
<dbReference type="InterPro" id="IPR016616">
    <property type="entry name" value="Bardet-Biedl_syndrome_2_prot"/>
</dbReference>
<evidence type="ECO:0000259" key="8">
    <source>
        <dbReference type="Pfam" id="PF14782"/>
    </source>
</evidence>
<dbReference type="InterPro" id="IPR055381">
    <property type="entry name" value="BBS2_CtH_dom"/>
</dbReference>
<dbReference type="AlphaFoldDB" id="A0A7R9QLH9"/>
<evidence type="ECO:0000256" key="4">
    <source>
        <dbReference type="ARBA" id="ARBA00023069"/>
    </source>
</evidence>
<feature type="domain" description="BBS2 hairpin" evidence="12">
    <location>
        <begin position="417"/>
        <end position="514"/>
    </location>
</feature>
<keyword evidence="7" id="KW-0175">Coiled coil</keyword>
<dbReference type="PANTHER" id="PTHR32465:SF0">
    <property type="entry name" value="BARDET-BIEDL SYNDROME 2 PROTEIN"/>
    <property type="match status" value="1"/>
</dbReference>
<dbReference type="InterPro" id="IPR029333">
    <property type="entry name" value="BBS2_GAE_dom"/>
</dbReference>
<dbReference type="InterPro" id="IPR055379">
    <property type="entry name" value="BBS2_pf_dom"/>
</dbReference>
<organism evidence="13">
    <name type="scientific">Oppiella nova</name>
    <dbReference type="NCBI Taxonomy" id="334625"/>
    <lineage>
        <taxon>Eukaryota</taxon>
        <taxon>Metazoa</taxon>
        <taxon>Ecdysozoa</taxon>
        <taxon>Arthropoda</taxon>
        <taxon>Chelicerata</taxon>
        <taxon>Arachnida</taxon>
        <taxon>Acari</taxon>
        <taxon>Acariformes</taxon>
        <taxon>Sarcoptiformes</taxon>
        <taxon>Oribatida</taxon>
        <taxon>Brachypylina</taxon>
        <taxon>Oppioidea</taxon>
        <taxon>Oppiidae</taxon>
        <taxon>Oppiella</taxon>
    </lineage>
</organism>
<evidence type="ECO:0000256" key="3">
    <source>
        <dbReference type="ARBA" id="ARBA00022490"/>
    </source>
</evidence>
<dbReference type="Pfam" id="PF23353">
    <property type="entry name" value="BBS2_hp"/>
    <property type="match status" value="1"/>
</dbReference>
<dbReference type="InterPro" id="IPR015943">
    <property type="entry name" value="WD40/YVTN_repeat-like_dom_sf"/>
</dbReference>
<dbReference type="Gene3D" id="2.130.10.10">
    <property type="entry name" value="YVTN repeat-like/Quinoprotein amine dehydrogenase"/>
    <property type="match status" value="1"/>
</dbReference>
<evidence type="ECO:0000256" key="5">
    <source>
        <dbReference type="ARBA" id="ARBA00023212"/>
    </source>
</evidence>
<evidence type="ECO:0000259" key="11">
    <source>
        <dbReference type="Pfam" id="PF23351"/>
    </source>
</evidence>
<dbReference type="GO" id="GO:0034464">
    <property type="term" value="C:BBSome"/>
    <property type="evidence" value="ECO:0007669"/>
    <property type="project" value="InterPro"/>
</dbReference>
<dbReference type="GO" id="GO:0043005">
    <property type="term" value="C:neuron projection"/>
    <property type="evidence" value="ECO:0007669"/>
    <property type="project" value="TreeGrafter"/>
</dbReference>
<keyword evidence="4" id="KW-0969">Cilium</keyword>
<evidence type="ECO:0000256" key="2">
    <source>
        <dbReference type="ARBA" id="ARBA00004245"/>
    </source>
</evidence>
<gene>
    <name evidence="13" type="ORF">ONB1V03_LOCUS6895</name>
</gene>
<reference evidence="13" key="1">
    <citation type="submission" date="2020-11" db="EMBL/GenBank/DDBJ databases">
        <authorList>
            <person name="Tran Van P."/>
        </authorList>
    </citation>
    <scope>NUCLEOTIDE SEQUENCE</scope>
</reference>
<evidence type="ECO:0000256" key="1">
    <source>
        <dbReference type="ARBA" id="ARBA00004138"/>
    </source>
</evidence>
<dbReference type="InterPro" id="IPR028994">
    <property type="entry name" value="Integrin_alpha_N"/>
</dbReference>
<evidence type="ECO:0000259" key="10">
    <source>
        <dbReference type="Pfam" id="PF23350"/>
    </source>
</evidence>
<proteinExistence type="predicted"/>
<dbReference type="SUPFAM" id="SSF69318">
    <property type="entry name" value="Integrin alpha N-terminal domain"/>
    <property type="match status" value="1"/>
</dbReference>
<dbReference type="Pfam" id="PF14782">
    <property type="entry name" value="BBS2_GAE"/>
    <property type="match status" value="1"/>
</dbReference>
<dbReference type="GO" id="GO:1905515">
    <property type="term" value="P:non-motile cilium assembly"/>
    <property type="evidence" value="ECO:0007669"/>
    <property type="project" value="InterPro"/>
</dbReference>
<evidence type="ECO:0000259" key="9">
    <source>
        <dbReference type="Pfam" id="PF14783"/>
    </source>
</evidence>
<dbReference type="InterPro" id="IPR055380">
    <property type="entry name" value="BBS2_hp_dom"/>
</dbReference>
<dbReference type="EMBL" id="CAJPVJ010003302">
    <property type="protein sequence ID" value="CAG2167388.1"/>
    <property type="molecule type" value="Genomic_DNA"/>
</dbReference>
<dbReference type="Proteomes" id="UP000728032">
    <property type="component" value="Unassembled WGS sequence"/>
</dbReference>
<evidence type="ECO:0000313" key="14">
    <source>
        <dbReference type="Proteomes" id="UP000728032"/>
    </source>
</evidence>
<protein>
    <recommendedName>
        <fullName evidence="15">Bardet-Biedl syndrome 2 protein homolog</fullName>
    </recommendedName>
</protein>
<feature type="domain" description="BBS2 platform" evidence="10">
    <location>
        <begin position="322"/>
        <end position="400"/>
    </location>
</feature>
<evidence type="ECO:0008006" key="15">
    <source>
        <dbReference type="Google" id="ProtNLM"/>
    </source>
</evidence>
<dbReference type="OrthoDB" id="2120021at2759"/>
<dbReference type="GO" id="GO:0031514">
    <property type="term" value="C:motile cilium"/>
    <property type="evidence" value="ECO:0007669"/>
    <property type="project" value="TreeGrafter"/>
</dbReference>
<keyword evidence="3" id="KW-0963">Cytoplasm</keyword>
<feature type="domain" description="Ciliary BBSome complex subunit 2 middle region" evidence="9">
    <location>
        <begin position="3"/>
        <end position="98"/>
    </location>
</feature>
<feature type="domain" description="BBS2 GAE" evidence="8">
    <location>
        <begin position="228"/>
        <end position="312"/>
    </location>
</feature>
<dbReference type="PANTHER" id="PTHR32465">
    <property type="entry name" value="BARDET-BIEDL SYNDROME 2 PROTEIN"/>
    <property type="match status" value="1"/>
</dbReference>
<evidence type="ECO:0000259" key="12">
    <source>
        <dbReference type="Pfam" id="PF23353"/>
    </source>
</evidence>